<dbReference type="AlphaFoldDB" id="A0A7W9E776"/>
<keyword evidence="2" id="KW-1185">Reference proteome</keyword>
<dbReference type="EMBL" id="JACIJB010000001">
    <property type="protein sequence ID" value="MBB5659395.1"/>
    <property type="molecule type" value="Genomic_DNA"/>
</dbReference>
<dbReference type="Proteomes" id="UP000548978">
    <property type="component" value="Unassembled WGS sequence"/>
</dbReference>
<organism evidence="1 2">
    <name type="scientific">Brevundimonas halotolerans</name>
    <dbReference type="NCBI Taxonomy" id="69670"/>
    <lineage>
        <taxon>Bacteria</taxon>
        <taxon>Pseudomonadati</taxon>
        <taxon>Pseudomonadota</taxon>
        <taxon>Alphaproteobacteria</taxon>
        <taxon>Caulobacterales</taxon>
        <taxon>Caulobacteraceae</taxon>
        <taxon>Brevundimonas</taxon>
    </lineage>
</organism>
<evidence type="ECO:0000313" key="2">
    <source>
        <dbReference type="Proteomes" id="UP000548978"/>
    </source>
</evidence>
<comment type="caution">
    <text evidence="1">The sequence shown here is derived from an EMBL/GenBank/DDBJ whole genome shotgun (WGS) entry which is preliminary data.</text>
</comment>
<accession>A0A7W9E776</accession>
<name>A0A7W9E776_9CAUL</name>
<evidence type="ECO:0000313" key="1">
    <source>
        <dbReference type="EMBL" id="MBB5659395.1"/>
    </source>
</evidence>
<protein>
    <submittedName>
        <fullName evidence="1">Uncharacterized protein (DUF2336 family)</fullName>
    </submittedName>
</protein>
<gene>
    <name evidence="1" type="ORF">FHS65_000113</name>
</gene>
<sequence length="379" mass="40918">MTAVALEDTGPLQPPGAAMTDLLTLAHSRSLEDRQRLLMGVMALCDQHPATSQDLSPVLTDIFLVLARQAEHDIRKALSERLATATWAPPALVNILALDDIEIARPILARSPILKDEDLLAVLVQASLEHQIEVARRPNLSARVADAILDQAHPAPLTALAGNATAEISAEGLRRLVEHSRRLAALRAPLARHPRLDESMARQLYSWIGTALRESMAERFAITDIRLDDAVEDAVQTAFTSLGMGTPPPPVDEDRDEMDRRLVLKLQAAGQLRPGYLIRAIREKKLGLFQHALVVLGGFSMAQVKACLTHNTPEALYYACAAVGIDRAVFPPLLYEIRQLNGGPPGEAGNAVWLRGALSPQSAARALRALIGDGTAPAA</sequence>
<dbReference type="RefSeq" id="WP_241153119.1">
    <property type="nucleotide sequence ID" value="NZ_JACIJB010000001.1"/>
</dbReference>
<dbReference type="Pfam" id="PF10098">
    <property type="entry name" value="DUF2336"/>
    <property type="match status" value="1"/>
</dbReference>
<reference evidence="1 2" key="1">
    <citation type="submission" date="2020-08" db="EMBL/GenBank/DDBJ databases">
        <title>Genomic Encyclopedia of Type Strains, Phase IV (KMG-IV): sequencing the most valuable type-strain genomes for metagenomic binning, comparative biology and taxonomic classification.</title>
        <authorList>
            <person name="Goeker M."/>
        </authorList>
    </citation>
    <scope>NUCLEOTIDE SEQUENCE [LARGE SCALE GENOMIC DNA]</scope>
    <source>
        <strain evidence="1 2">DSM 24448</strain>
    </source>
</reference>
<dbReference type="InterPro" id="IPR019285">
    <property type="entry name" value="DUF2336"/>
</dbReference>
<proteinExistence type="predicted"/>